<evidence type="ECO:0000256" key="1">
    <source>
        <dbReference type="SAM" id="MobiDB-lite"/>
    </source>
</evidence>
<dbReference type="Proteomes" id="UP000001357">
    <property type="component" value="Unassembled WGS sequence"/>
</dbReference>
<dbReference type="EMBL" id="CH991544">
    <property type="protein sequence ID" value="EDQ92007.1"/>
    <property type="molecule type" value="Genomic_DNA"/>
</dbReference>
<feature type="compositionally biased region" description="Polar residues" evidence="1">
    <location>
        <begin position="12"/>
        <end position="37"/>
    </location>
</feature>
<dbReference type="AlphaFoldDB" id="A9URY4"/>
<sequence>MASRTSPRRSKTASGSGTPSQRSSRAGTPKASPSSTPGPKKKGNAQSRIVADFNAGKAALRAEEHVQALEHFDACLNAIAATPAPSDALLRAQKEALLQALRCHAELGQAVDGLDRGALAIALYLPANTYPDRVRAPHTLAMLGDLVDDVTTHVADLADSEGTNALTNVLNFAAAQAVRLLPHCSTSTSCWQALALMLVAGEELTTCAQRVAPALLTSVQDAPEPWSCALLMDLVATVPLVLPTEPPHALVAASWSAMLVLQLILSHDETRVRRWQQGCSNHTCQQGSVHELVRAWLAMDHDGVELGLYALRGHVSPKLLSRLVASASRRRLGV</sequence>
<proteinExistence type="predicted"/>
<dbReference type="GeneID" id="5888373"/>
<gene>
    <name evidence="2" type="ORF">MONBRDRAFT_5612</name>
</gene>
<feature type="compositionally biased region" description="Basic residues" evidence="1">
    <location>
        <begin position="1"/>
        <end position="11"/>
    </location>
</feature>
<dbReference type="KEGG" id="mbr:MONBRDRAFT_5612"/>
<reference evidence="2 3" key="1">
    <citation type="journal article" date="2008" name="Nature">
        <title>The genome of the choanoflagellate Monosiga brevicollis and the origin of metazoans.</title>
        <authorList>
            <consortium name="JGI Sequencing"/>
            <person name="King N."/>
            <person name="Westbrook M.J."/>
            <person name="Young S.L."/>
            <person name="Kuo A."/>
            <person name="Abedin M."/>
            <person name="Chapman J."/>
            <person name="Fairclough S."/>
            <person name="Hellsten U."/>
            <person name="Isogai Y."/>
            <person name="Letunic I."/>
            <person name="Marr M."/>
            <person name="Pincus D."/>
            <person name="Putnam N."/>
            <person name="Rokas A."/>
            <person name="Wright K.J."/>
            <person name="Zuzow R."/>
            <person name="Dirks W."/>
            <person name="Good M."/>
            <person name="Goodstein D."/>
            <person name="Lemons D."/>
            <person name="Li W."/>
            <person name="Lyons J.B."/>
            <person name="Morris A."/>
            <person name="Nichols S."/>
            <person name="Richter D.J."/>
            <person name="Salamov A."/>
            <person name="Bork P."/>
            <person name="Lim W.A."/>
            <person name="Manning G."/>
            <person name="Miller W.T."/>
            <person name="McGinnis W."/>
            <person name="Shapiro H."/>
            <person name="Tjian R."/>
            <person name="Grigoriev I.V."/>
            <person name="Rokhsar D."/>
        </authorList>
    </citation>
    <scope>NUCLEOTIDE SEQUENCE [LARGE SCALE GENOMIC DNA]</scope>
    <source>
        <strain evidence="3">MX1 / ATCC 50154</strain>
    </source>
</reference>
<feature type="region of interest" description="Disordered" evidence="1">
    <location>
        <begin position="1"/>
        <end position="45"/>
    </location>
</feature>
<dbReference type="InParanoid" id="A9URY4"/>
<evidence type="ECO:0000313" key="3">
    <source>
        <dbReference type="Proteomes" id="UP000001357"/>
    </source>
</evidence>
<organism evidence="2 3">
    <name type="scientific">Monosiga brevicollis</name>
    <name type="common">Choanoflagellate</name>
    <dbReference type="NCBI Taxonomy" id="81824"/>
    <lineage>
        <taxon>Eukaryota</taxon>
        <taxon>Choanoflagellata</taxon>
        <taxon>Craspedida</taxon>
        <taxon>Salpingoecidae</taxon>
        <taxon>Monosiga</taxon>
    </lineage>
</organism>
<dbReference type="RefSeq" id="XP_001743293.1">
    <property type="nucleotide sequence ID" value="XM_001743241.1"/>
</dbReference>
<protein>
    <submittedName>
        <fullName evidence="2">Uncharacterized protein</fullName>
    </submittedName>
</protein>
<name>A9URY4_MONBE</name>
<evidence type="ECO:0000313" key="2">
    <source>
        <dbReference type="EMBL" id="EDQ92007.1"/>
    </source>
</evidence>
<keyword evidence="3" id="KW-1185">Reference proteome</keyword>
<accession>A9URY4</accession>